<protein>
    <submittedName>
        <fullName evidence="2">Methyltransferase domain-containing protein</fullName>
    </submittedName>
</protein>
<accession>A0A521G0H4</accession>
<gene>
    <name evidence="2" type="ORF">CDV28_1236</name>
</gene>
<dbReference type="SUPFAM" id="SSF53335">
    <property type="entry name" value="S-adenosyl-L-methionine-dependent methyltransferases"/>
    <property type="match status" value="1"/>
</dbReference>
<dbReference type="EMBL" id="NQJD01000023">
    <property type="protein sequence ID" value="TAA74534.1"/>
    <property type="molecule type" value="Genomic_DNA"/>
</dbReference>
<sequence length="205" mass="23052">MSEHWNTIFSNKKDSELGWYENDAVQTLKFLDLIPPRETATIFLPGAGTSVLTDALLAKGHQLILNDISDVALSKLRTRIGENDNVSLMHYDIAHPLPDGIAKTIDIWIDRAVLHFLLKESDIQGYFSNLHAAVRSGGYVLLAEFATTGAQKCAGLELHRYSIEEMTLRMGKDFELVKHEKYIFVNPSGGTRPYVYGLFKKIAER</sequence>
<evidence type="ECO:0000259" key="1">
    <source>
        <dbReference type="Pfam" id="PF08242"/>
    </source>
</evidence>
<organism evidence="2 3">
    <name type="scientific">Candidatus Electronema aureum</name>
    <dbReference type="NCBI Taxonomy" id="2005002"/>
    <lineage>
        <taxon>Bacteria</taxon>
        <taxon>Pseudomonadati</taxon>
        <taxon>Thermodesulfobacteriota</taxon>
        <taxon>Desulfobulbia</taxon>
        <taxon>Desulfobulbales</taxon>
        <taxon>Desulfobulbaceae</taxon>
        <taxon>Candidatus Electronema</taxon>
    </lineage>
</organism>
<dbReference type="InterPro" id="IPR013217">
    <property type="entry name" value="Methyltransf_12"/>
</dbReference>
<dbReference type="InterPro" id="IPR029063">
    <property type="entry name" value="SAM-dependent_MTases_sf"/>
</dbReference>
<dbReference type="Proteomes" id="UP000316238">
    <property type="component" value="Unassembled WGS sequence"/>
</dbReference>
<dbReference type="GO" id="GO:0008168">
    <property type="term" value="F:methyltransferase activity"/>
    <property type="evidence" value="ECO:0007669"/>
    <property type="project" value="UniProtKB-KW"/>
</dbReference>
<feature type="domain" description="Methyltransferase type 12" evidence="1">
    <location>
        <begin position="46"/>
        <end position="139"/>
    </location>
</feature>
<dbReference type="AlphaFoldDB" id="A0A521G0H4"/>
<reference evidence="2" key="1">
    <citation type="submission" date="2017-07" db="EMBL/GenBank/DDBJ databases">
        <title>The cable genome - Insights into the physiology and evolution of filamentous bacteria capable of sulfide oxidation via long distance electron transfer.</title>
        <authorList>
            <person name="Thorup C."/>
            <person name="Bjerg J.T."/>
            <person name="Schreiber L."/>
            <person name="Nielsen L.P."/>
            <person name="Kjeldsen K.U."/>
            <person name="Boesen T."/>
            <person name="Boggild A."/>
            <person name="Meysman F."/>
            <person name="Geelhoed J."/>
            <person name="Schramm A."/>
        </authorList>
    </citation>
    <scope>NUCLEOTIDE SEQUENCE [LARGE SCALE GENOMIC DNA]</scope>
    <source>
        <strain evidence="2">GS</strain>
    </source>
</reference>
<dbReference type="Pfam" id="PF08242">
    <property type="entry name" value="Methyltransf_12"/>
    <property type="match status" value="1"/>
</dbReference>
<name>A0A521G0H4_9BACT</name>
<keyword evidence="2" id="KW-0808">Transferase</keyword>
<keyword evidence="2" id="KW-0489">Methyltransferase</keyword>
<evidence type="ECO:0000313" key="3">
    <source>
        <dbReference type="Proteomes" id="UP000316238"/>
    </source>
</evidence>
<keyword evidence="3" id="KW-1185">Reference proteome</keyword>
<evidence type="ECO:0000313" key="2">
    <source>
        <dbReference type="EMBL" id="TAA74534.1"/>
    </source>
</evidence>
<dbReference type="GO" id="GO:0032259">
    <property type="term" value="P:methylation"/>
    <property type="evidence" value="ECO:0007669"/>
    <property type="project" value="UniProtKB-KW"/>
</dbReference>
<proteinExistence type="predicted"/>
<comment type="caution">
    <text evidence="2">The sequence shown here is derived from an EMBL/GenBank/DDBJ whole genome shotgun (WGS) entry which is preliminary data.</text>
</comment>
<dbReference type="Gene3D" id="3.40.50.150">
    <property type="entry name" value="Vaccinia Virus protein VP39"/>
    <property type="match status" value="1"/>
</dbReference>